<dbReference type="PANTHER" id="PTHR43774:SF1">
    <property type="entry name" value="PEPTIDE METHIONINE SULFOXIDE REDUCTASE MSRA 2"/>
    <property type="match status" value="1"/>
</dbReference>
<evidence type="ECO:0000259" key="3">
    <source>
        <dbReference type="Pfam" id="PF01625"/>
    </source>
</evidence>
<dbReference type="Gene3D" id="3.30.1060.10">
    <property type="entry name" value="Peptide methionine sulphoxide reductase MsrA"/>
    <property type="match status" value="1"/>
</dbReference>
<sequence length="149" mass="17288">MQRFIGGIGCFWDETKYEGIPGIISTECGYCGGKSPTVSYEQVCGGDTEHIEVVKVEFDPKILSYEEVTRLFFKFHDPTTPNRQGPNVGYQYRSEIFYNTDKEKEIAEKVLNEINKKLDGKVVTKISKEKNYCKAEEYHQKYFQKKTKK</sequence>
<dbReference type="PANTHER" id="PTHR43774">
    <property type="entry name" value="PEPTIDE METHIONINE SULFOXIDE REDUCTASE"/>
    <property type="match status" value="1"/>
</dbReference>
<dbReference type="NCBIfam" id="TIGR00401">
    <property type="entry name" value="msrA"/>
    <property type="match status" value="1"/>
</dbReference>
<gene>
    <name evidence="4" type="ORF">METZ01_LOCUS275731</name>
</gene>
<dbReference type="EC" id="1.8.4.11" evidence="1"/>
<name>A0A382KIR4_9ZZZZ</name>
<dbReference type="Pfam" id="PF01625">
    <property type="entry name" value="PMSR"/>
    <property type="match status" value="1"/>
</dbReference>
<keyword evidence="2" id="KW-0560">Oxidoreductase</keyword>
<dbReference type="InterPro" id="IPR036509">
    <property type="entry name" value="Met_Sox_Rdtase_MsrA_sf"/>
</dbReference>
<reference evidence="4" key="1">
    <citation type="submission" date="2018-05" db="EMBL/GenBank/DDBJ databases">
        <authorList>
            <person name="Lanie J.A."/>
            <person name="Ng W.-L."/>
            <person name="Kazmierczak K.M."/>
            <person name="Andrzejewski T.M."/>
            <person name="Davidsen T.M."/>
            <person name="Wayne K.J."/>
            <person name="Tettelin H."/>
            <person name="Glass J.I."/>
            <person name="Rusch D."/>
            <person name="Podicherti R."/>
            <person name="Tsui H.-C.T."/>
            <person name="Winkler M.E."/>
        </authorList>
    </citation>
    <scope>NUCLEOTIDE SEQUENCE</scope>
</reference>
<feature type="domain" description="Peptide methionine sulphoxide reductase MsrA" evidence="3">
    <location>
        <begin position="7"/>
        <end position="148"/>
    </location>
</feature>
<evidence type="ECO:0000256" key="1">
    <source>
        <dbReference type="ARBA" id="ARBA00012502"/>
    </source>
</evidence>
<protein>
    <recommendedName>
        <fullName evidence="1">peptide-methionine (S)-S-oxide reductase</fullName>
        <ecNumber evidence="1">1.8.4.11</ecNumber>
    </recommendedName>
</protein>
<evidence type="ECO:0000313" key="4">
    <source>
        <dbReference type="EMBL" id="SVC22877.1"/>
    </source>
</evidence>
<dbReference type="HAMAP" id="MF_01401">
    <property type="entry name" value="MsrA"/>
    <property type="match status" value="1"/>
</dbReference>
<proteinExistence type="inferred from homology"/>
<dbReference type="GO" id="GO:0008113">
    <property type="term" value="F:peptide-methionine (S)-S-oxide reductase activity"/>
    <property type="evidence" value="ECO:0007669"/>
    <property type="project" value="UniProtKB-EC"/>
</dbReference>
<dbReference type="AlphaFoldDB" id="A0A382KIR4"/>
<dbReference type="SUPFAM" id="SSF55068">
    <property type="entry name" value="Peptide methionine sulfoxide reductase"/>
    <property type="match status" value="1"/>
</dbReference>
<organism evidence="4">
    <name type="scientific">marine metagenome</name>
    <dbReference type="NCBI Taxonomy" id="408172"/>
    <lineage>
        <taxon>unclassified sequences</taxon>
        <taxon>metagenomes</taxon>
        <taxon>ecological metagenomes</taxon>
    </lineage>
</organism>
<dbReference type="EMBL" id="UINC01080179">
    <property type="protein sequence ID" value="SVC22877.1"/>
    <property type="molecule type" value="Genomic_DNA"/>
</dbReference>
<dbReference type="InterPro" id="IPR002569">
    <property type="entry name" value="Met_Sox_Rdtase_MsrA_dom"/>
</dbReference>
<accession>A0A382KIR4</accession>
<evidence type="ECO:0000256" key="2">
    <source>
        <dbReference type="ARBA" id="ARBA00023002"/>
    </source>
</evidence>